<keyword evidence="2" id="KW-1185">Reference proteome</keyword>
<evidence type="ECO:0000313" key="2">
    <source>
        <dbReference type="Proteomes" id="UP000787672"/>
    </source>
</evidence>
<dbReference type="Pfam" id="PF16510">
    <property type="entry name" value="P22_portal"/>
    <property type="match status" value="1"/>
</dbReference>
<gene>
    <name evidence="1" type="ORF">KQI82_06360</name>
</gene>
<dbReference type="EMBL" id="JAHLQN010000001">
    <property type="protein sequence ID" value="MBU5626541.1"/>
    <property type="molecule type" value="Genomic_DNA"/>
</dbReference>
<evidence type="ECO:0008006" key="3">
    <source>
        <dbReference type="Google" id="ProtNLM"/>
    </source>
</evidence>
<organism evidence="1 2">
    <name type="scientific">Dysosmobacter acutus</name>
    <dbReference type="NCBI Taxonomy" id="2841504"/>
    <lineage>
        <taxon>Bacteria</taxon>
        <taxon>Bacillati</taxon>
        <taxon>Bacillota</taxon>
        <taxon>Clostridia</taxon>
        <taxon>Eubacteriales</taxon>
        <taxon>Oscillospiraceae</taxon>
        <taxon>Dysosmobacter</taxon>
    </lineage>
</organism>
<name>A0ABS6F8C5_9FIRM</name>
<dbReference type="InterPro" id="IPR032427">
    <property type="entry name" value="P22_portal"/>
</dbReference>
<evidence type="ECO:0000313" key="1">
    <source>
        <dbReference type="EMBL" id="MBU5626541.1"/>
    </source>
</evidence>
<dbReference type="RefSeq" id="WP_216632022.1">
    <property type="nucleotide sequence ID" value="NZ_JAHLQN010000001.1"/>
</dbReference>
<comment type="caution">
    <text evidence="1">The sequence shown here is derived from an EMBL/GenBank/DDBJ whole genome shotgun (WGS) entry which is preliminary data.</text>
</comment>
<accession>A0ABS6F8C5</accession>
<sequence>MKEKLTPETVYREFSGAVEFNEGIHLYDCVRNNENFFIGKQWEGVQSNGLPTPVFNFLKRVVLFSVASVSTDNLKLHASPIPSSGVRTKLELDLICGVLNNQFQSIFEMNKMPSLIREFSRNAAVDGDGCTYTYWDESIQTGQDAKGGIRTEVLDNTQVHFGNPNSRDLQSQPWILLSRRMLLGEAKRRAKTYGGESDKIRPDCKETGESGNLDELGGSKVTVLLRLWRDLESGTIHAYECTQTALIRKEWDLGVDLYPVTWMSWDYVKDCYHGQAMITGLIPNQIFVNKLFAMSMISLMTTAYPKVIYDSTRIKKWDSRVGAAIGMAGGDVASAAKIMDPATISPQISQFIELAIQYTQKFLGASDVALGDTRPDNTSAIIALQRASAVPMELTKQDLLQSIEDLGRIYLSFMKTHYGRRWVEVKHPATEETDLVTFDFSQLAGIPVSINLDVGASSYWSEIATMQTMDNLLMQNKIGIIEYLERVPAGMITDKERLIDALRRQQSALGAAMPAAGTPQGVAAPTIPADIPVGQGNGALQHEINRTGEVPGL</sequence>
<protein>
    <recommendedName>
        <fullName evidence="3">Portal protein</fullName>
    </recommendedName>
</protein>
<proteinExistence type="predicted"/>
<reference evidence="1 2" key="1">
    <citation type="submission" date="2021-06" db="EMBL/GenBank/DDBJ databases">
        <authorList>
            <person name="Sun Q."/>
            <person name="Li D."/>
        </authorList>
    </citation>
    <scope>NUCLEOTIDE SEQUENCE [LARGE SCALE GENOMIC DNA]</scope>
    <source>
        <strain evidence="1 2">MSJ-2</strain>
    </source>
</reference>
<dbReference type="Proteomes" id="UP000787672">
    <property type="component" value="Unassembled WGS sequence"/>
</dbReference>